<dbReference type="AlphaFoldDB" id="A0A151Z475"/>
<dbReference type="GO" id="GO:0032259">
    <property type="term" value="P:methylation"/>
    <property type="evidence" value="ECO:0007669"/>
    <property type="project" value="UniProtKB-KW"/>
</dbReference>
<dbReference type="PANTHER" id="PTHR14614">
    <property type="entry name" value="HEPATOCELLULAR CARCINOMA-ASSOCIATED ANTIGEN"/>
    <property type="match status" value="1"/>
</dbReference>
<evidence type="ECO:0000256" key="3">
    <source>
        <dbReference type="ARBA" id="ARBA00012533"/>
    </source>
</evidence>
<dbReference type="EC" id="2.1.1.85" evidence="3"/>
<evidence type="ECO:0000256" key="7">
    <source>
        <dbReference type="ARBA" id="ARBA00022691"/>
    </source>
</evidence>
<keyword evidence="4" id="KW-0963">Cytoplasm</keyword>
<dbReference type="OrthoDB" id="1723750at2759"/>
<dbReference type="GO" id="GO:0005737">
    <property type="term" value="C:cytoplasm"/>
    <property type="evidence" value="ECO:0007669"/>
    <property type="project" value="UniProtKB-SubCell"/>
</dbReference>
<dbReference type="InterPro" id="IPR029063">
    <property type="entry name" value="SAM-dependent_MTases_sf"/>
</dbReference>
<sequence length="229" mass="26701">MSFKFNFQIEDENTEEIKQNIVDEFSVNENNDIREDEAKLVEYQLKELNISPRMMEVVDFHQNEILFKLIKPIDKFNNETEQMINIQKTDLIPGVYEGGFKLWECSIDIINYLIDNNTNLTGKNVLEIGCGHGLPGIYCQKKGSNVTFQDYNDEVLLNLTFGNFKINCNDHRQSLDRCRFISGDWKHVDKLLGKEKYDLILTSDTLYNINSFLKLHNLIVNHLAVNGIW</sequence>
<evidence type="ECO:0000256" key="2">
    <source>
        <dbReference type="ARBA" id="ARBA00004496"/>
    </source>
</evidence>
<evidence type="ECO:0000256" key="1">
    <source>
        <dbReference type="ARBA" id="ARBA00004123"/>
    </source>
</evidence>
<dbReference type="GO" id="GO:0005634">
    <property type="term" value="C:nucleus"/>
    <property type="evidence" value="ECO:0007669"/>
    <property type="project" value="UniProtKB-SubCell"/>
</dbReference>
<evidence type="ECO:0000313" key="10">
    <source>
        <dbReference type="EMBL" id="KYQ88745.1"/>
    </source>
</evidence>
<dbReference type="EMBL" id="LODT01000048">
    <property type="protein sequence ID" value="KYQ88745.1"/>
    <property type="molecule type" value="Genomic_DNA"/>
</dbReference>
<keyword evidence="7" id="KW-0949">S-adenosyl-L-methionine</keyword>
<accession>A0A151Z475</accession>
<dbReference type="InParanoid" id="A0A151Z475"/>
<keyword evidence="8" id="KW-0539">Nucleus</keyword>
<name>A0A151Z475_TIELA</name>
<dbReference type="Gene3D" id="3.40.50.150">
    <property type="entry name" value="Vaccinia Virus protein VP39"/>
    <property type="match status" value="1"/>
</dbReference>
<comment type="caution">
    <text evidence="10">The sequence shown here is derived from an EMBL/GenBank/DDBJ whole genome shotgun (WGS) entry which is preliminary data.</text>
</comment>
<evidence type="ECO:0000256" key="6">
    <source>
        <dbReference type="ARBA" id="ARBA00022679"/>
    </source>
</evidence>
<reference evidence="10 11" key="1">
    <citation type="submission" date="2015-12" db="EMBL/GenBank/DDBJ databases">
        <title>Dictyostelia acquired genes for synthesis and detection of signals that induce cell-type specialization by lateral gene transfer from prokaryotes.</title>
        <authorList>
            <person name="Gloeckner G."/>
            <person name="Schaap P."/>
        </authorList>
    </citation>
    <scope>NUCLEOTIDE SEQUENCE [LARGE SCALE GENOMIC DNA]</scope>
    <source>
        <strain evidence="10 11">TK</strain>
    </source>
</reference>
<evidence type="ECO:0000256" key="5">
    <source>
        <dbReference type="ARBA" id="ARBA00022603"/>
    </source>
</evidence>
<dbReference type="PANTHER" id="PTHR14614:SF39">
    <property type="entry name" value="HISTIDINE PROTEIN METHYLTRANSFERASE 1 HOMOLOG"/>
    <property type="match status" value="1"/>
</dbReference>
<dbReference type="GO" id="GO:0018064">
    <property type="term" value="F:protein-L-histidine N-tele-methyltransferase activity"/>
    <property type="evidence" value="ECO:0007669"/>
    <property type="project" value="UniProtKB-EC"/>
</dbReference>
<keyword evidence="5" id="KW-0489">Methyltransferase</keyword>
<dbReference type="FunCoup" id="A0A151Z475">
    <property type="interactions" value="408"/>
</dbReference>
<dbReference type="OMA" id="NNETEQM"/>
<evidence type="ECO:0000256" key="8">
    <source>
        <dbReference type="ARBA" id="ARBA00023242"/>
    </source>
</evidence>
<keyword evidence="11" id="KW-1185">Reference proteome</keyword>
<comment type="subcellular location">
    <subcellularLocation>
        <location evidence="2">Cytoplasm</location>
    </subcellularLocation>
    <subcellularLocation>
        <location evidence="1">Nucleus</location>
    </subcellularLocation>
</comment>
<keyword evidence="6" id="KW-0808">Transferase</keyword>
<dbReference type="InterPro" id="IPR019410">
    <property type="entry name" value="Methyltransf_16"/>
</dbReference>
<organism evidence="10 11">
    <name type="scientific">Tieghemostelium lacteum</name>
    <name type="common">Slime mold</name>
    <name type="synonym">Dictyostelium lacteum</name>
    <dbReference type="NCBI Taxonomy" id="361077"/>
    <lineage>
        <taxon>Eukaryota</taxon>
        <taxon>Amoebozoa</taxon>
        <taxon>Evosea</taxon>
        <taxon>Eumycetozoa</taxon>
        <taxon>Dictyostelia</taxon>
        <taxon>Dictyosteliales</taxon>
        <taxon>Raperosteliaceae</taxon>
        <taxon>Tieghemostelium</taxon>
    </lineage>
</organism>
<evidence type="ECO:0000313" key="11">
    <source>
        <dbReference type="Proteomes" id="UP000076078"/>
    </source>
</evidence>
<evidence type="ECO:0000256" key="4">
    <source>
        <dbReference type="ARBA" id="ARBA00022490"/>
    </source>
</evidence>
<proteinExistence type="inferred from homology"/>
<dbReference type="Proteomes" id="UP000076078">
    <property type="component" value="Unassembled WGS sequence"/>
</dbReference>
<dbReference type="SUPFAM" id="SSF53335">
    <property type="entry name" value="S-adenosyl-L-methionine-dependent methyltransferases"/>
    <property type="match status" value="1"/>
</dbReference>
<dbReference type="Pfam" id="PF10294">
    <property type="entry name" value="Methyltransf_16"/>
    <property type="match status" value="1"/>
</dbReference>
<gene>
    <name evidence="10" type="ORF">DLAC_10775</name>
</gene>
<comment type="similarity">
    <text evidence="9">Belongs to the methyltransferase superfamily. METTL18 family.</text>
</comment>
<evidence type="ECO:0000256" key="9">
    <source>
        <dbReference type="ARBA" id="ARBA00038126"/>
    </source>
</evidence>
<protein>
    <recommendedName>
        <fullName evidence="3">protein-histidine N-methyltransferase</fullName>
        <ecNumber evidence="3">2.1.1.85</ecNumber>
    </recommendedName>
</protein>